<dbReference type="Proteomes" id="UP000199024">
    <property type="component" value="Unassembled WGS sequence"/>
</dbReference>
<evidence type="ECO:0000256" key="4">
    <source>
        <dbReference type="ARBA" id="ARBA00022801"/>
    </source>
</evidence>
<feature type="active site" description="Charge relay system" evidence="6">
    <location>
        <position position="279"/>
    </location>
</feature>
<evidence type="ECO:0000259" key="8">
    <source>
        <dbReference type="Pfam" id="PF17676"/>
    </source>
</evidence>
<dbReference type="OrthoDB" id="9807329at2"/>
<gene>
    <name evidence="9" type="ORF">SAMN05421771_4318</name>
</gene>
<dbReference type="STRING" id="474950.SAMN05421771_4318"/>
<keyword evidence="5" id="KW-0720">Serine protease</keyword>
<evidence type="ECO:0000256" key="6">
    <source>
        <dbReference type="PIRSR" id="PIRSR028757-1"/>
    </source>
</evidence>
<dbReference type="InterPro" id="IPR040921">
    <property type="entry name" value="Peptidase_S66C"/>
</dbReference>
<dbReference type="PANTHER" id="PTHR30237">
    <property type="entry name" value="MURAMOYLTETRAPEPTIDE CARBOXYPEPTIDASE"/>
    <property type="match status" value="1"/>
</dbReference>
<dbReference type="Gene3D" id="3.50.30.60">
    <property type="entry name" value="LD-carboxypeptidase A C-terminal domain-like"/>
    <property type="match status" value="1"/>
</dbReference>
<evidence type="ECO:0000259" key="7">
    <source>
        <dbReference type="Pfam" id="PF02016"/>
    </source>
</evidence>
<organism evidence="9 10">
    <name type="scientific">Granulicella pectinivorans</name>
    <dbReference type="NCBI Taxonomy" id="474950"/>
    <lineage>
        <taxon>Bacteria</taxon>
        <taxon>Pseudomonadati</taxon>
        <taxon>Acidobacteriota</taxon>
        <taxon>Terriglobia</taxon>
        <taxon>Terriglobales</taxon>
        <taxon>Acidobacteriaceae</taxon>
        <taxon>Granulicella</taxon>
    </lineage>
</organism>
<dbReference type="InterPro" id="IPR029062">
    <property type="entry name" value="Class_I_gatase-like"/>
</dbReference>
<dbReference type="PANTHER" id="PTHR30237:SF2">
    <property type="entry name" value="MUREIN TETRAPEPTIDE CARBOXYPEPTIDASE"/>
    <property type="match status" value="1"/>
</dbReference>
<dbReference type="InterPro" id="IPR027478">
    <property type="entry name" value="LdcA_N"/>
</dbReference>
<dbReference type="GO" id="GO:0008236">
    <property type="term" value="F:serine-type peptidase activity"/>
    <property type="evidence" value="ECO:0007669"/>
    <property type="project" value="UniProtKB-KW"/>
</dbReference>
<dbReference type="InterPro" id="IPR027461">
    <property type="entry name" value="Carboxypeptidase_A_C_sf"/>
</dbReference>
<dbReference type="SUPFAM" id="SSF52317">
    <property type="entry name" value="Class I glutamine amidotransferase-like"/>
    <property type="match status" value="1"/>
</dbReference>
<feature type="active site" description="Nucleophile" evidence="6">
    <location>
        <position position="113"/>
    </location>
</feature>
<feature type="domain" description="LD-carboxypeptidase C-terminal" evidence="8">
    <location>
        <begin position="178"/>
        <end position="295"/>
    </location>
</feature>
<feature type="active site" description="Charge relay system" evidence="6">
    <location>
        <position position="211"/>
    </location>
</feature>
<proteinExistence type="inferred from homology"/>
<dbReference type="Pfam" id="PF02016">
    <property type="entry name" value="Peptidase_S66"/>
    <property type="match status" value="1"/>
</dbReference>
<evidence type="ECO:0000256" key="2">
    <source>
        <dbReference type="ARBA" id="ARBA00022645"/>
    </source>
</evidence>
<dbReference type="CDD" id="cd07025">
    <property type="entry name" value="Peptidase_S66"/>
    <property type="match status" value="1"/>
</dbReference>
<dbReference type="RefSeq" id="WP_089843782.1">
    <property type="nucleotide sequence ID" value="NZ_FOZL01000002.1"/>
</dbReference>
<sequence>MATILKPKALPQGARFAIVSPASTPRPDKVEQGITALHALGYRTTLFPHALDKGPLYYAGNAAHRLADLHEAFANPDYDAVLCTRGGWGSAELLPHLDLAMIADNPKPFLGYSDHTSLHAYLLKTIGLVTFYAPMCAADFSRPDGYDPASWGHALGGSSNWSLTAEDGLKMLRPGYAQGQLVGGCLSIYNEALGTPYAPALPDGPTILFLEDIGTKPYQWDRYLVHLRYAGHLEKAHGIVFGDMSQNVPEAEYALLEKAILHALAEFKGPIAIGLRSGHVDAPNITLPLGIQAELDLTAAPRLTYLESAVS</sequence>
<feature type="domain" description="LD-carboxypeptidase N-terminal" evidence="7">
    <location>
        <begin position="17"/>
        <end position="133"/>
    </location>
</feature>
<keyword evidence="2 9" id="KW-0121">Carboxypeptidase</keyword>
<evidence type="ECO:0000256" key="1">
    <source>
        <dbReference type="ARBA" id="ARBA00010233"/>
    </source>
</evidence>
<evidence type="ECO:0000256" key="5">
    <source>
        <dbReference type="ARBA" id="ARBA00022825"/>
    </source>
</evidence>
<protein>
    <submittedName>
        <fullName evidence="9">Muramoyltetrapeptide carboxypeptidase</fullName>
    </submittedName>
</protein>
<keyword evidence="3" id="KW-0645">Protease</keyword>
<dbReference type="Pfam" id="PF17676">
    <property type="entry name" value="Peptidase_S66C"/>
    <property type="match status" value="1"/>
</dbReference>
<evidence type="ECO:0000313" key="9">
    <source>
        <dbReference type="EMBL" id="SFS21756.1"/>
    </source>
</evidence>
<comment type="similarity">
    <text evidence="1">Belongs to the peptidase S66 family.</text>
</comment>
<keyword evidence="4" id="KW-0378">Hydrolase</keyword>
<keyword evidence="10" id="KW-1185">Reference proteome</keyword>
<name>A0A1I6N1D5_9BACT</name>
<dbReference type="GO" id="GO:0006508">
    <property type="term" value="P:proteolysis"/>
    <property type="evidence" value="ECO:0007669"/>
    <property type="project" value="UniProtKB-KW"/>
</dbReference>
<dbReference type="InterPro" id="IPR003507">
    <property type="entry name" value="S66_fam"/>
</dbReference>
<dbReference type="GO" id="GO:0004180">
    <property type="term" value="F:carboxypeptidase activity"/>
    <property type="evidence" value="ECO:0007669"/>
    <property type="project" value="UniProtKB-KW"/>
</dbReference>
<dbReference type="SUPFAM" id="SSF141986">
    <property type="entry name" value="LD-carboxypeptidase A C-terminal domain-like"/>
    <property type="match status" value="1"/>
</dbReference>
<evidence type="ECO:0000313" key="10">
    <source>
        <dbReference type="Proteomes" id="UP000199024"/>
    </source>
</evidence>
<dbReference type="Gene3D" id="3.40.50.10740">
    <property type="entry name" value="Class I glutamine amidotransferase-like"/>
    <property type="match status" value="1"/>
</dbReference>
<reference evidence="9 10" key="1">
    <citation type="submission" date="2016-10" db="EMBL/GenBank/DDBJ databases">
        <authorList>
            <person name="de Groot N.N."/>
        </authorList>
    </citation>
    <scope>NUCLEOTIDE SEQUENCE [LARGE SCALE GENOMIC DNA]</scope>
    <source>
        <strain evidence="9 10">DSM 21001</strain>
    </source>
</reference>
<dbReference type="AlphaFoldDB" id="A0A1I6N1D5"/>
<dbReference type="InterPro" id="IPR040449">
    <property type="entry name" value="Peptidase_S66_N"/>
</dbReference>
<dbReference type="EMBL" id="FOZL01000002">
    <property type="protein sequence ID" value="SFS21756.1"/>
    <property type="molecule type" value="Genomic_DNA"/>
</dbReference>
<dbReference type="PIRSF" id="PIRSF028757">
    <property type="entry name" value="LD-carboxypeptidase"/>
    <property type="match status" value="1"/>
</dbReference>
<accession>A0A1I6N1D5</accession>
<evidence type="ECO:0000256" key="3">
    <source>
        <dbReference type="ARBA" id="ARBA00022670"/>
    </source>
</evidence>